<evidence type="ECO:0000313" key="2">
    <source>
        <dbReference type="Proteomes" id="UP000785679"/>
    </source>
</evidence>
<accession>A0A8J8SU99</accession>
<comment type="caution">
    <text evidence="1">The sequence shown here is derived from an EMBL/GenBank/DDBJ whole genome shotgun (WGS) entry which is preliminary data.</text>
</comment>
<dbReference type="Proteomes" id="UP000785679">
    <property type="component" value="Unassembled WGS sequence"/>
</dbReference>
<keyword evidence="2" id="KW-1185">Reference proteome</keyword>
<name>A0A8J8SU99_HALGN</name>
<dbReference type="EMBL" id="RRYP01035620">
    <property type="protein sequence ID" value="TNV70581.1"/>
    <property type="molecule type" value="Genomic_DNA"/>
</dbReference>
<organism evidence="1 2">
    <name type="scientific">Halteria grandinella</name>
    <dbReference type="NCBI Taxonomy" id="5974"/>
    <lineage>
        <taxon>Eukaryota</taxon>
        <taxon>Sar</taxon>
        <taxon>Alveolata</taxon>
        <taxon>Ciliophora</taxon>
        <taxon>Intramacronucleata</taxon>
        <taxon>Spirotrichea</taxon>
        <taxon>Stichotrichia</taxon>
        <taxon>Sporadotrichida</taxon>
        <taxon>Halteriidae</taxon>
        <taxon>Halteria</taxon>
    </lineage>
</organism>
<dbReference type="AlphaFoldDB" id="A0A8J8SU99"/>
<reference evidence="1" key="1">
    <citation type="submission" date="2019-06" db="EMBL/GenBank/DDBJ databases">
        <authorList>
            <person name="Zheng W."/>
        </authorList>
    </citation>
    <scope>NUCLEOTIDE SEQUENCE</scope>
    <source>
        <strain evidence="1">QDHG01</strain>
    </source>
</reference>
<sequence length="230" mass="25966">MQRVALIELRSEEGLVPSILSDYFGAISSQRIRGDLCLTQTSASPSDLLCAKREFRNRIAIGAEEVWELFPEARVIFTAVVERVTLAGKFVTEIPLGDVVAGDRLMGETIFLYDSIGMRAPPAQFATKEKLDVSKIDLADFSFLRTNKSEKQYCLNGKEILFCRIFSIFDCEDQFFPGFSFISTRELIENSDYKLIFKNISEQRKINGKSINTIDEEVLASFLPEDISMA</sequence>
<evidence type="ECO:0000313" key="1">
    <source>
        <dbReference type="EMBL" id="TNV70581.1"/>
    </source>
</evidence>
<proteinExistence type="predicted"/>
<gene>
    <name evidence="1" type="ORF">FGO68_gene12040</name>
</gene>
<protein>
    <submittedName>
        <fullName evidence="1">Uncharacterized protein</fullName>
    </submittedName>
</protein>